<dbReference type="AlphaFoldDB" id="A0A095V360"/>
<proteinExistence type="predicted"/>
<evidence type="ECO:0000313" key="1">
    <source>
        <dbReference type="EMBL" id="KGD69290.1"/>
    </source>
</evidence>
<reference evidence="1 2" key="1">
    <citation type="submission" date="2014-09" db="EMBL/GenBank/DDBJ databases">
        <title>Whole Genome Shotgun of Flavobacterium aquatile LMG 4008.</title>
        <authorList>
            <person name="Gale A.N."/>
            <person name="Pipes S.E."/>
            <person name="Newman J.D."/>
        </authorList>
    </citation>
    <scope>NUCLEOTIDE SEQUENCE [LARGE SCALE GENOMIC DNA]</scope>
    <source>
        <strain evidence="1 2">LMG 4008</strain>
    </source>
</reference>
<comment type="caution">
    <text evidence="1">The sequence shown here is derived from an EMBL/GenBank/DDBJ whole genome shotgun (WGS) entry which is preliminary data.</text>
</comment>
<accession>A0A095V360</accession>
<evidence type="ECO:0000313" key="2">
    <source>
        <dbReference type="Proteomes" id="UP000029554"/>
    </source>
</evidence>
<name>A0A095V360_9FLAO</name>
<protein>
    <submittedName>
        <fullName evidence="1">Uncharacterized protein</fullName>
    </submittedName>
</protein>
<gene>
    <name evidence="1" type="ORF">LG45_00465</name>
</gene>
<dbReference type="Proteomes" id="UP000029554">
    <property type="component" value="Unassembled WGS sequence"/>
</dbReference>
<dbReference type="RefSeq" id="WP_035123341.1">
    <property type="nucleotide sequence ID" value="NZ_JRHH01000001.1"/>
</dbReference>
<organism evidence="1 2">
    <name type="scientific">Flavobacterium aquatile LMG 4008 = ATCC 11947</name>
    <dbReference type="NCBI Taxonomy" id="1453498"/>
    <lineage>
        <taxon>Bacteria</taxon>
        <taxon>Pseudomonadati</taxon>
        <taxon>Bacteroidota</taxon>
        <taxon>Flavobacteriia</taxon>
        <taxon>Flavobacteriales</taxon>
        <taxon>Flavobacteriaceae</taxon>
        <taxon>Flavobacterium</taxon>
    </lineage>
</organism>
<dbReference type="EMBL" id="JRHH01000001">
    <property type="protein sequence ID" value="KGD69290.1"/>
    <property type="molecule type" value="Genomic_DNA"/>
</dbReference>
<keyword evidence="2" id="KW-1185">Reference proteome</keyword>
<dbReference type="STRING" id="1453498.LG45_00465"/>
<sequence>MKKFTILFFFVFASVTAQKTDRTNFGSLQNIKASDYAVTFTSNFSKTRESNEPFKMVFINTITGKTNEVLLAEKTNIRKVHTDIEANFLGSKFVVVECYSEVEKRLPKASGFVSKLYLISLNDFKVTPISTEDFSLKNWQINTKTNKIVFIEQENGMKDLSGEVQKIMVFDLDNGTKKEVFSNN</sequence>